<proteinExistence type="predicted"/>
<dbReference type="EMBL" id="FR949702">
    <property type="protein sequence ID" value="CDQ99744.1"/>
    <property type="molecule type" value="Genomic_DNA"/>
</dbReference>
<evidence type="ECO:0000313" key="1">
    <source>
        <dbReference type="EMBL" id="CDQ99744.1"/>
    </source>
</evidence>
<name>A0A060ZDN8_ONCMY</name>
<reference evidence="1" key="2">
    <citation type="submission" date="2014-03" db="EMBL/GenBank/DDBJ databases">
        <authorList>
            <person name="Genoscope - CEA"/>
        </authorList>
    </citation>
    <scope>NUCLEOTIDE SEQUENCE</scope>
</reference>
<dbReference type="AlphaFoldDB" id="A0A060ZDN8"/>
<accession>A0A060ZDN8</accession>
<dbReference type="PaxDb" id="8022-A0A060ZDN8"/>
<reference evidence="1" key="1">
    <citation type="journal article" date="2014" name="Nat. Commun.">
        <title>The rainbow trout genome provides novel insights into evolution after whole-genome duplication in vertebrates.</title>
        <authorList>
            <person name="Berthelot C."/>
            <person name="Brunet F."/>
            <person name="Chalopin D."/>
            <person name="Juanchich A."/>
            <person name="Bernard M."/>
            <person name="Noel B."/>
            <person name="Bento P."/>
            <person name="Da Silva C."/>
            <person name="Labadie K."/>
            <person name="Alberti A."/>
            <person name="Aury J.M."/>
            <person name="Louis A."/>
            <person name="Dehais P."/>
            <person name="Bardou P."/>
            <person name="Montfort J."/>
            <person name="Klopp C."/>
            <person name="Cabau C."/>
            <person name="Gaspin C."/>
            <person name="Thorgaard G.H."/>
            <person name="Boussaha M."/>
            <person name="Quillet E."/>
            <person name="Guyomard R."/>
            <person name="Galiana D."/>
            <person name="Bobe J."/>
            <person name="Volff J.N."/>
            <person name="Genet C."/>
            <person name="Wincker P."/>
            <person name="Jaillon O."/>
            <person name="Roest Crollius H."/>
            <person name="Guiguen Y."/>
        </authorList>
    </citation>
    <scope>NUCLEOTIDE SEQUENCE [LARGE SCALE GENOMIC DNA]</scope>
</reference>
<dbReference type="Proteomes" id="UP000193380">
    <property type="component" value="Unassembled WGS sequence"/>
</dbReference>
<organism evidence="1 2">
    <name type="scientific">Oncorhynchus mykiss</name>
    <name type="common">Rainbow trout</name>
    <name type="synonym">Salmo gairdneri</name>
    <dbReference type="NCBI Taxonomy" id="8022"/>
    <lineage>
        <taxon>Eukaryota</taxon>
        <taxon>Metazoa</taxon>
        <taxon>Chordata</taxon>
        <taxon>Craniata</taxon>
        <taxon>Vertebrata</taxon>
        <taxon>Euteleostomi</taxon>
        <taxon>Actinopterygii</taxon>
        <taxon>Neopterygii</taxon>
        <taxon>Teleostei</taxon>
        <taxon>Protacanthopterygii</taxon>
        <taxon>Salmoniformes</taxon>
        <taxon>Salmonidae</taxon>
        <taxon>Salmoninae</taxon>
        <taxon>Oncorhynchus</taxon>
    </lineage>
</organism>
<sequence length="36" mass="3945">MANQQDSGFFEISIKSLLKSWSGCEYTRVCLASSSA</sequence>
<protein>
    <submittedName>
        <fullName evidence="1">Uncharacterized protein</fullName>
    </submittedName>
</protein>
<gene>
    <name evidence="1" type="ORF">GSONMT00060758001</name>
</gene>
<evidence type="ECO:0000313" key="2">
    <source>
        <dbReference type="Proteomes" id="UP000193380"/>
    </source>
</evidence>